<dbReference type="Pfam" id="PF00031">
    <property type="entry name" value="Cystatin"/>
    <property type="match status" value="1"/>
</dbReference>
<dbReference type="GO" id="GO:0004869">
    <property type="term" value="F:cysteine-type endopeptidase inhibitor activity"/>
    <property type="evidence" value="ECO:0007669"/>
    <property type="project" value="UniProtKB-KW"/>
</dbReference>
<dbReference type="PANTHER" id="PTHR31260">
    <property type="entry name" value="CYSTATIN/MONELLIN SUPERFAMILY PROTEIN"/>
    <property type="match status" value="1"/>
</dbReference>
<dbReference type="EMBL" id="BJWL01000008">
    <property type="protein sequence ID" value="GFY93008.1"/>
    <property type="molecule type" value="Genomic_DNA"/>
</dbReference>
<evidence type="ECO:0000313" key="5">
    <source>
        <dbReference type="Proteomes" id="UP000585474"/>
    </source>
</evidence>
<dbReference type="InterPro" id="IPR006462">
    <property type="entry name" value="MS5"/>
</dbReference>
<feature type="domain" description="Cystatin" evidence="3">
    <location>
        <begin position="49"/>
        <end position="100"/>
    </location>
</feature>
<dbReference type="Gene3D" id="3.10.450.10">
    <property type="match status" value="1"/>
</dbReference>
<sequence length="217" mass="24803">MESDDEDRMTAEQKEKYLKQGFDVEYFDGISDCCIIRPLICLDELPILNQKVESCSEWAIRRFNSDNNTNYQFVEVLKENSRFCAGDEFYLTFTAKDDQVDADGYQTPVIFQALVYAPITGEKEYYFCRPKLKSLLHKVQGGVSLALWCSINAIYEAEARRPSFVGMLDCTCISEEEQAWWCALSDPSFTEDKIVNDLIGMNGDKALSVDEFTTEVS</sequence>
<comment type="caution">
    <text evidence="4">The sequence shown here is derived from an EMBL/GenBank/DDBJ whole genome shotgun (WGS) entry which is preliminary data.</text>
</comment>
<reference evidence="4 5" key="1">
    <citation type="submission" date="2019-07" db="EMBL/GenBank/DDBJ databases">
        <title>De Novo Assembly of kiwifruit Actinidia rufa.</title>
        <authorList>
            <person name="Sugita-Konishi S."/>
            <person name="Sato K."/>
            <person name="Mori E."/>
            <person name="Abe Y."/>
            <person name="Kisaki G."/>
            <person name="Hamano K."/>
            <person name="Suezawa K."/>
            <person name="Otani M."/>
            <person name="Fukuda T."/>
            <person name="Manabe T."/>
            <person name="Gomi K."/>
            <person name="Tabuchi M."/>
            <person name="Akimitsu K."/>
            <person name="Kataoka I."/>
        </authorList>
    </citation>
    <scope>NUCLEOTIDE SEQUENCE [LARGE SCALE GENOMIC DNA]</scope>
    <source>
        <strain evidence="5">cv. Fuchu</strain>
    </source>
</reference>
<dbReference type="OrthoDB" id="1625419at2759"/>
<keyword evidence="2" id="KW-0789">Thiol protease inhibitor</keyword>
<dbReference type="InterPro" id="IPR046350">
    <property type="entry name" value="Cystatin_sf"/>
</dbReference>
<evidence type="ECO:0000259" key="3">
    <source>
        <dbReference type="Pfam" id="PF00031"/>
    </source>
</evidence>
<dbReference type="PANTHER" id="PTHR31260:SF28">
    <property type="entry name" value="CYSTATIN DOMAIN PROTEIN"/>
    <property type="match status" value="1"/>
</dbReference>
<evidence type="ECO:0000313" key="4">
    <source>
        <dbReference type="EMBL" id="GFY93008.1"/>
    </source>
</evidence>
<protein>
    <recommendedName>
        <fullName evidence="3">Cystatin domain-containing protein</fullName>
    </recommendedName>
</protein>
<dbReference type="InterPro" id="IPR000010">
    <property type="entry name" value="Cystatin_dom"/>
</dbReference>
<dbReference type="SUPFAM" id="SSF54403">
    <property type="entry name" value="Cystatin/monellin"/>
    <property type="match status" value="1"/>
</dbReference>
<dbReference type="Proteomes" id="UP000585474">
    <property type="component" value="Unassembled WGS sequence"/>
</dbReference>
<evidence type="ECO:0000256" key="1">
    <source>
        <dbReference type="ARBA" id="ARBA00022690"/>
    </source>
</evidence>
<keyword evidence="5" id="KW-1185">Reference proteome</keyword>
<accession>A0A7J0F2U3</accession>
<proteinExistence type="predicted"/>
<keyword evidence="1" id="KW-0646">Protease inhibitor</keyword>
<gene>
    <name evidence="4" type="ORF">Acr_08g0014040</name>
</gene>
<name>A0A7J0F2U3_9ERIC</name>
<organism evidence="4 5">
    <name type="scientific">Actinidia rufa</name>
    <dbReference type="NCBI Taxonomy" id="165716"/>
    <lineage>
        <taxon>Eukaryota</taxon>
        <taxon>Viridiplantae</taxon>
        <taxon>Streptophyta</taxon>
        <taxon>Embryophyta</taxon>
        <taxon>Tracheophyta</taxon>
        <taxon>Spermatophyta</taxon>
        <taxon>Magnoliopsida</taxon>
        <taxon>eudicotyledons</taxon>
        <taxon>Gunneridae</taxon>
        <taxon>Pentapetalae</taxon>
        <taxon>asterids</taxon>
        <taxon>Ericales</taxon>
        <taxon>Actinidiaceae</taxon>
        <taxon>Actinidia</taxon>
    </lineage>
</organism>
<dbReference type="AlphaFoldDB" id="A0A7J0F2U3"/>
<evidence type="ECO:0000256" key="2">
    <source>
        <dbReference type="ARBA" id="ARBA00022704"/>
    </source>
</evidence>